<dbReference type="GO" id="GO:0120147">
    <property type="term" value="F:formylglycine-generating oxidase activity"/>
    <property type="evidence" value="ECO:0007669"/>
    <property type="project" value="TreeGrafter"/>
</dbReference>
<keyword evidence="4" id="KW-1185">Reference proteome</keyword>
<dbReference type="Gene3D" id="2.60.120.260">
    <property type="entry name" value="Galactose-binding domain-like"/>
    <property type="match status" value="1"/>
</dbReference>
<sequence length="547" mass="61517">MNNKTLPIIMAIWCSQVFAGSKSAVFFEPPTASIPAGSFMAKDHTNNERYKVSMMPFQMAKYELTVAEFRKFVKDTGYQAPTTCNHKIGPRWFGTGEKDGAWNNNFFNLSEYHPVVCIGIKGAEDYAAWLSKKTGKRYQLMSEAQWLYVMRTGGYDEYVSEQGKKRHQVCEIANLADRHAKAMTEKIYQAPYTPVYQIEDCTDREILSATVGLYKADKYGVHDLLGNIQEVVADCYVDGKQRFVQGGAAVSTENCTSRIAKGSSWHWEVPDLDKRVEMPVDFLAAIEGFRLVIDTQGKEKPAQLGSAEFVKGLSKAQQQVKIVHAQIADYPHQVKALTIKDNGTEVVLNWQENTANLGVTYSVVRRDLVTNSEQVIAKWISTNQFVDQNPIKNKARYQVVAHYGERDSLASNTVDSNVQYVHVLPTRIQGEVFSYGEKVTVHSSVFEPKQDSIYVNVHNTKADYRISVSKAGKYTLQPRVFHDGSTLSFGLYLNDQLLKEISTSGESGWQTPNKVVVTLPKGQNTLSIQPIGERTQLSLNWIDLKKL</sequence>
<organism evidence="3 4">
    <name type="scientific">Pseudoalteromonas caenipelagi</name>
    <dbReference type="NCBI Taxonomy" id="2726988"/>
    <lineage>
        <taxon>Bacteria</taxon>
        <taxon>Pseudomonadati</taxon>
        <taxon>Pseudomonadota</taxon>
        <taxon>Gammaproteobacteria</taxon>
        <taxon>Alteromonadales</taxon>
        <taxon>Pseudoalteromonadaceae</taxon>
        <taxon>Pseudoalteromonas</taxon>
    </lineage>
</organism>
<feature type="chain" id="PRO_5032742187" evidence="1">
    <location>
        <begin position="20"/>
        <end position="547"/>
    </location>
</feature>
<dbReference type="PANTHER" id="PTHR23150">
    <property type="entry name" value="SULFATASE MODIFYING FACTOR 1, 2"/>
    <property type="match status" value="1"/>
</dbReference>
<protein>
    <submittedName>
        <fullName evidence="3">SUMF1/EgtB/PvdO family nonheme iron enzyme</fullName>
    </submittedName>
</protein>
<evidence type="ECO:0000313" key="3">
    <source>
        <dbReference type="EMBL" id="NOU49833.1"/>
    </source>
</evidence>
<gene>
    <name evidence="3" type="ORF">HG263_04700</name>
</gene>
<dbReference type="InterPro" id="IPR051043">
    <property type="entry name" value="Sulfatase_Mod_Factor_Kinase"/>
</dbReference>
<accession>A0A849VB59</accession>
<evidence type="ECO:0000256" key="1">
    <source>
        <dbReference type="SAM" id="SignalP"/>
    </source>
</evidence>
<reference evidence="3 4" key="1">
    <citation type="submission" date="2020-04" db="EMBL/GenBank/DDBJ databases">
        <title>Pseudoalteromonas caenipelagi sp. nov., isolated from a tidal flat.</title>
        <authorList>
            <person name="Park S."/>
            <person name="Yoon J.-H."/>
        </authorList>
    </citation>
    <scope>NUCLEOTIDE SEQUENCE [LARGE SCALE GENOMIC DNA]</scope>
    <source>
        <strain evidence="3 4">JBTF-M23</strain>
    </source>
</reference>
<dbReference type="RefSeq" id="WP_171624924.1">
    <property type="nucleotide sequence ID" value="NZ_JABBPG010000002.1"/>
</dbReference>
<dbReference type="EMBL" id="JABBPG010000002">
    <property type="protein sequence ID" value="NOU49833.1"/>
    <property type="molecule type" value="Genomic_DNA"/>
</dbReference>
<feature type="signal peptide" evidence="1">
    <location>
        <begin position="1"/>
        <end position="19"/>
    </location>
</feature>
<dbReference type="Gene3D" id="2.60.40.10">
    <property type="entry name" value="Immunoglobulins"/>
    <property type="match status" value="1"/>
</dbReference>
<dbReference type="AlphaFoldDB" id="A0A849VB59"/>
<comment type="caution">
    <text evidence="3">The sequence shown here is derived from an EMBL/GenBank/DDBJ whole genome shotgun (WGS) entry which is preliminary data.</text>
</comment>
<keyword evidence="1" id="KW-0732">Signal</keyword>
<dbReference type="Proteomes" id="UP000586305">
    <property type="component" value="Unassembled WGS sequence"/>
</dbReference>
<dbReference type="Gene3D" id="3.90.1580.10">
    <property type="entry name" value="paralog of FGE (formylglycine-generating enzyme)"/>
    <property type="match status" value="1"/>
</dbReference>
<evidence type="ECO:0000259" key="2">
    <source>
        <dbReference type="Pfam" id="PF03781"/>
    </source>
</evidence>
<name>A0A849VB59_9GAMM</name>
<dbReference type="SUPFAM" id="SSF49785">
    <property type="entry name" value="Galactose-binding domain-like"/>
    <property type="match status" value="1"/>
</dbReference>
<dbReference type="InterPro" id="IPR042095">
    <property type="entry name" value="SUMF_sf"/>
</dbReference>
<dbReference type="InterPro" id="IPR016187">
    <property type="entry name" value="CTDL_fold"/>
</dbReference>
<dbReference type="PANTHER" id="PTHR23150:SF19">
    <property type="entry name" value="FORMYLGLYCINE-GENERATING ENZYME"/>
    <property type="match status" value="1"/>
</dbReference>
<dbReference type="InterPro" id="IPR008979">
    <property type="entry name" value="Galactose-bd-like_sf"/>
</dbReference>
<dbReference type="InterPro" id="IPR005532">
    <property type="entry name" value="SUMF_dom"/>
</dbReference>
<feature type="domain" description="Sulfatase-modifying factor enzyme-like" evidence="2">
    <location>
        <begin position="32"/>
        <end position="292"/>
    </location>
</feature>
<dbReference type="InterPro" id="IPR013783">
    <property type="entry name" value="Ig-like_fold"/>
</dbReference>
<dbReference type="SUPFAM" id="SSF56436">
    <property type="entry name" value="C-type lectin-like"/>
    <property type="match status" value="1"/>
</dbReference>
<evidence type="ECO:0000313" key="4">
    <source>
        <dbReference type="Proteomes" id="UP000586305"/>
    </source>
</evidence>
<dbReference type="Pfam" id="PF03781">
    <property type="entry name" value="FGE-sulfatase"/>
    <property type="match status" value="1"/>
</dbReference>
<proteinExistence type="predicted"/>